<evidence type="ECO:0000313" key="4">
    <source>
        <dbReference type="EMBL" id="KAH9516034.1"/>
    </source>
</evidence>
<feature type="active site" description="Nucleophile" evidence="2">
    <location>
        <position position="176"/>
    </location>
</feature>
<protein>
    <submittedName>
        <fullName evidence="4">Taspase, threonine aspartase, 1</fullName>
    </submittedName>
</protein>
<dbReference type="Proteomes" id="UP000790347">
    <property type="component" value="Unassembled WGS sequence"/>
</dbReference>
<dbReference type="Pfam" id="PF01112">
    <property type="entry name" value="Asparaginase_2"/>
    <property type="match status" value="1"/>
</dbReference>
<dbReference type="SUPFAM" id="SSF56235">
    <property type="entry name" value="N-terminal nucleophile aminohydrolases (Ntn hydrolases)"/>
    <property type="match status" value="1"/>
</dbReference>
<comment type="caution">
    <text evidence="4">The sequence shown here is derived from an EMBL/GenBank/DDBJ whole genome shotgun (WGS) entry which is preliminary data.</text>
</comment>
<gene>
    <name evidence="4" type="primary">TASP1</name>
    <name evidence="4" type="ORF">DERF_006798</name>
</gene>
<dbReference type="InterPro" id="IPR037464">
    <property type="entry name" value="Taspase1"/>
</dbReference>
<dbReference type="AlphaFoldDB" id="A0A922HY19"/>
<dbReference type="CDD" id="cd04514">
    <property type="entry name" value="Taspase1_like"/>
    <property type="match status" value="1"/>
</dbReference>
<evidence type="ECO:0000256" key="1">
    <source>
        <dbReference type="ARBA" id="ARBA00010872"/>
    </source>
</evidence>
<reference evidence="4" key="2">
    <citation type="journal article" date="2022" name="Res Sq">
        <title>Comparative Genomics Reveals Insights into the Divergent Evolution of Astigmatic Mites and Household Pest Adaptations.</title>
        <authorList>
            <person name="Xiong Q."/>
            <person name="Wan A.T.-Y."/>
            <person name="Liu X.-Y."/>
            <person name="Fung C.S.-H."/>
            <person name="Xiao X."/>
            <person name="Malainual N."/>
            <person name="Hou J."/>
            <person name="Wang L."/>
            <person name="Wang M."/>
            <person name="Yang K."/>
            <person name="Cui Y."/>
            <person name="Leung E."/>
            <person name="Nong W."/>
            <person name="Shin S.-K."/>
            <person name="Au S."/>
            <person name="Jeong K.Y."/>
            <person name="Chew F.T."/>
            <person name="Hui J."/>
            <person name="Leung T.F."/>
            <person name="Tungtrongchitr A."/>
            <person name="Zhong N."/>
            <person name="Liu Z."/>
            <person name="Tsui S."/>
        </authorList>
    </citation>
    <scope>NUCLEOTIDE SEQUENCE</scope>
    <source>
        <strain evidence="4">Derf</strain>
        <tissue evidence="4">Whole organism</tissue>
    </source>
</reference>
<organism evidence="4 5">
    <name type="scientific">Dermatophagoides farinae</name>
    <name type="common">American house dust mite</name>
    <dbReference type="NCBI Taxonomy" id="6954"/>
    <lineage>
        <taxon>Eukaryota</taxon>
        <taxon>Metazoa</taxon>
        <taxon>Ecdysozoa</taxon>
        <taxon>Arthropoda</taxon>
        <taxon>Chelicerata</taxon>
        <taxon>Arachnida</taxon>
        <taxon>Acari</taxon>
        <taxon>Acariformes</taxon>
        <taxon>Sarcoptiformes</taxon>
        <taxon>Astigmata</taxon>
        <taxon>Psoroptidia</taxon>
        <taxon>Analgoidea</taxon>
        <taxon>Pyroglyphidae</taxon>
        <taxon>Dermatophagoidinae</taxon>
        <taxon>Dermatophagoides</taxon>
    </lineage>
</organism>
<evidence type="ECO:0000313" key="5">
    <source>
        <dbReference type="Proteomes" id="UP000790347"/>
    </source>
</evidence>
<dbReference type="PANTHER" id="PTHR10188">
    <property type="entry name" value="L-ASPARAGINASE"/>
    <property type="match status" value="1"/>
</dbReference>
<dbReference type="GO" id="GO:0005737">
    <property type="term" value="C:cytoplasm"/>
    <property type="evidence" value="ECO:0007669"/>
    <property type="project" value="TreeGrafter"/>
</dbReference>
<sequence>MVFVAVHTGAGFYQSGKRKKFLEVCSQACETAIKGWKNNSTAIDGVVEAIAYLEDQMITNAGFGSNLNSAGYVECDASLMDGRDLLFGSVGAVQSIQNPIKVARLILDNQRLKPPLGLIAPNFLAGEGAKKFAVSHGLEDYELISGKSLNIFNKYKRQLEECETASIDDKHKKYDTVGAVCIDDNGCLACGVSSGGLILKKEGRIGQASILGSGCWSEGNVAVTTSGIGEYLIRTSFARKTVENLNGKNDDTQNIVEKLVQVFNDNFFESPLMKNVPREDHLAGILGLSTDTDNIEMFWGHSTKSMCIGYMDSTFTSGKSFISDLDCSVKPGISLIETVALPRLAGFGCEGCGFHPMK</sequence>
<dbReference type="Gene3D" id="3.60.20.30">
    <property type="entry name" value="(Glycosyl)asparaginase"/>
    <property type="match status" value="1"/>
</dbReference>
<name>A0A922HY19_DERFA</name>
<proteinExistence type="inferred from homology"/>
<keyword evidence="5" id="KW-1185">Reference proteome</keyword>
<dbReference type="PANTHER" id="PTHR10188:SF8">
    <property type="entry name" value="THREONINE ASPARTASE 1"/>
    <property type="match status" value="1"/>
</dbReference>
<evidence type="ECO:0000256" key="3">
    <source>
        <dbReference type="PIRSR" id="PIRSR600246-3"/>
    </source>
</evidence>
<dbReference type="EMBL" id="ASGP02000003">
    <property type="protein sequence ID" value="KAH9516034.1"/>
    <property type="molecule type" value="Genomic_DNA"/>
</dbReference>
<comment type="similarity">
    <text evidence="1">Belongs to the Ntn-hydrolase family.</text>
</comment>
<evidence type="ECO:0000256" key="2">
    <source>
        <dbReference type="PIRSR" id="PIRSR600246-1"/>
    </source>
</evidence>
<dbReference type="InterPro" id="IPR029055">
    <property type="entry name" value="Ntn_hydrolases_N"/>
</dbReference>
<reference evidence="4" key="1">
    <citation type="submission" date="2013-05" db="EMBL/GenBank/DDBJ databases">
        <authorList>
            <person name="Yim A.K.Y."/>
            <person name="Chan T.F."/>
            <person name="Ji K.M."/>
            <person name="Liu X.Y."/>
            <person name="Zhou J.W."/>
            <person name="Li R.Q."/>
            <person name="Yang K.Y."/>
            <person name="Li J."/>
            <person name="Li M."/>
            <person name="Law P.T.W."/>
            <person name="Wu Y.L."/>
            <person name="Cai Z.L."/>
            <person name="Qin H."/>
            <person name="Bao Y."/>
            <person name="Leung R.K.K."/>
            <person name="Ng P.K.S."/>
            <person name="Zou J."/>
            <person name="Zhong X.J."/>
            <person name="Ran P.X."/>
            <person name="Zhong N.S."/>
            <person name="Liu Z.G."/>
            <person name="Tsui S.K.W."/>
        </authorList>
    </citation>
    <scope>NUCLEOTIDE SEQUENCE</scope>
    <source>
        <strain evidence="4">Derf</strain>
        <tissue evidence="4">Whole organism</tissue>
    </source>
</reference>
<feature type="site" description="Cleavage; by autolysis" evidence="3">
    <location>
        <begin position="175"/>
        <end position="176"/>
    </location>
</feature>
<dbReference type="InterPro" id="IPR000246">
    <property type="entry name" value="Peptidase_T2"/>
</dbReference>
<dbReference type="GO" id="GO:0051604">
    <property type="term" value="P:protein maturation"/>
    <property type="evidence" value="ECO:0007669"/>
    <property type="project" value="TreeGrafter"/>
</dbReference>
<accession>A0A922HY19</accession>
<dbReference type="GO" id="GO:0004298">
    <property type="term" value="F:threonine-type endopeptidase activity"/>
    <property type="evidence" value="ECO:0007669"/>
    <property type="project" value="InterPro"/>
</dbReference>